<sequence length="193" mass="21901">MVTSLILDKNFESDSSQSSESEHENEDETLRDMQTLYCTLMGSKARGKMIATEKITDYVDRVIPNYSDIAFKEYFRMFPATFEMILSLIGPALNKTNTVTGTKPISVEKQLYITLWFMATPDSYRELDDILGKKHNIEPLVICGNRIGTKLKEVEERSILCENRIGTLLKEVEKTSNSKASSSRYSAGEDLDM</sequence>
<proteinExistence type="predicted"/>
<feature type="region of interest" description="Disordered" evidence="1">
    <location>
        <begin position="1"/>
        <end position="29"/>
    </location>
</feature>
<dbReference type="AlphaFoldDB" id="A0A151JMQ9"/>
<gene>
    <name evidence="2" type="ORF">ALC57_03131</name>
</gene>
<keyword evidence="3" id="KW-1185">Reference proteome</keyword>
<evidence type="ECO:0000313" key="3">
    <source>
        <dbReference type="Proteomes" id="UP000078492"/>
    </source>
</evidence>
<dbReference type="EMBL" id="KQ978929">
    <property type="protein sequence ID" value="KYN27476.1"/>
    <property type="molecule type" value="Genomic_DNA"/>
</dbReference>
<dbReference type="Proteomes" id="UP000078492">
    <property type="component" value="Unassembled WGS sequence"/>
</dbReference>
<accession>A0A151JMQ9</accession>
<reference evidence="2 3" key="1">
    <citation type="submission" date="2015-09" db="EMBL/GenBank/DDBJ databases">
        <title>Trachymyrmex cornetzi WGS genome.</title>
        <authorList>
            <person name="Nygaard S."/>
            <person name="Hu H."/>
            <person name="Boomsma J."/>
            <person name="Zhang G."/>
        </authorList>
    </citation>
    <scope>NUCLEOTIDE SEQUENCE [LARGE SCALE GENOMIC DNA]</scope>
    <source>
        <strain evidence="2">Tcor2-1</strain>
        <tissue evidence="2">Whole body</tissue>
    </source>
</reference>
<evidence type="ECO:0000313" key="2">
    <source>
        <dbReference type="EMBL" id="KYN27476.1"/>
    </source>
</evidence>
<name>A0A151JMQ9_9HYME</name>
<protein>
    <recommendedName>
        <fullName evidence="4">Nuclease HARBI1</fullName>
    </recommendedName>
</protein>
<evidence type="ECO:0008006" key="4">
    <source>
        <dbReference type="Google" id="ProtNLM"/>
    </source>
</evidence>
<organism evidence="2 3">
    <name type="scientific">Trachymyrmex cornetzi</name>
    <dbReference type="NCBI Taxonomy" id="471704"/>
    <lineage>
        <taxon>Eukaryota</taxon>
        <taxon>Metazoa</taxon>
        <taxon>Ecdysozoa</taxon>
        <taxon>Arthropoda</taxon>
        <taxon>Hexapoda</taxon>
        <taxon>Insecta</taxon>
        <taxon>Pterygota</taxon>
        <taxon>Neoptera</taxon>
        <taxon>Endopterygota</taxon>
        <taxon>Hymenoptera</taxon>
        <taxon>Apocrita</taxon>
        <taxon>Aculeata</taxon>
        <taxon>Formicoidea</taxon>
        <taxon>Formicidae</taxon>
        <taxon>Myrmicinae</taxon>
        <taxon>Trachymyrmex</taxon>
    </lineage>
</organism>
<evidence type="ECO:0000256" key="1">
    <source>
        <dbReference type="SAM" id="MobiDB-lite"/>
    </source>
</evidence>